<dbReference type="EMBL" id="JABFRW010000049">
    <property type="protein sequence ID" value="NOT33416.1"/>
    <property type="molecule type" value="Genomic_DNA"/>
</dbReference>
<dbReference type="PANTHER" id="PTHR47363">
    <property type="entry name" value="GLUCOKINASE"/>
    <property type="match status" value="1"/>
</dbReference>
<dbReference type="PANTHER" id="PTHR47363:SF1">
    <property type="entry name" value="GLUCOKINASE"/>
    <property type="match status" value="1"/>
</dbReference>
<keyword evidence="2 3" id="KW-0418">Kinase</keyword>
<organism evidence="5 6">
    <name type="scientific">Eiseniibacteriota bacterium</name>
    <dbReference type="NCBI Taxonomy" id="2212470"/>
    <lineage>
        <taxon>Bacteria</taxon>
        <taxon>Candidatus Eiseniibacteriota</taxon>
    </lineage>
</organism>
<dbReference type="EC" id="2.7.1.2" evidence="3"/>
<dbReference type="InterPro" id="IPR043129">
    <property type="entry name" value="ATPase_NBD"/>
</dbReference>
<comment type="caution">
    <text evidence="5">The sequence shown here is derived from an EMBL/GenBank/DDBJ whole genome shotgun (WGS) entry which is preliminary data.</text>
</comment>
<dbReference type="NCBIfam" id="TIGR00749">
    <property type="entry name" value="glk"/>
    <property type="match status" value="1"/>
</dbReference>
<dbReference type="GO" id="GO:0005524">
    <property type="term" value="F:ATP binding"/>
    <property type="evidence" value="ECO:0007669"/>
    <property type="project" value="UniProtKB-UniRule"/>
</dbReference>
<dbReference type="Pfam" id="PF02685">
    <property type="entry name" value="Glucokinase"/>
    <property type="match status" value="1"/>
</dbReference>
<dbReference type="Gene3D" id="3.40.367.20">
    <property type="match status" value="1"/>
</dbReference>
<keyword evidence="3" id="KW-0547">Nucleotide-binding</keyword>
<evidence type="ECO:0000313" key="6">
    <source>
        <dbReference type="Proteomes" id="UP000580839"/>
    </source>
</evidence>
<dbReference type="SUPFAM" id="SSF53067">
    <property type="entry name" value="Actin-like ATPase domain"/>
    <property type="match status" value="1"/>
</dbReference>
<gene>
    <name evidence="3 5" type="primary">glk</name>
    <name evidence="5" type="ORF">HOP12_04510</name>
</gene>
<dbReference type="AlphaFoldDB" id="A0A849SFZ2"/>
<dbReference type="InterPro" id="IPR003836">
    <property type="entry name" value="Glucokinase"/>
</dbReference>
<evidence type="ECO:0000256" key="4">
    <source>
        <dbReference type="RuleBase" id="RU004046"/>
    </source>
</evidence>
<dbReference type="GO" id="GO:0004340">
    <property type="term" value="F:glucokinase activity"/>
    <property type="evidence" value="ECO:0007669"/>
    <property type="project" value="UniProtKB-UniRule"/>
</dbReference>
<dbReference type="CDD" id="cd24008">
    <property type="entry name" value="ASKHA_NBD_GLK"/>
    <property type="match status" value="1"/>
</dbReference>
<keyword evidence="1 3" id="KW-0808">Transferase</keyword>
<comment type="similarity">
    <text evidence="3 4">Belongs to the bacterial glucokinase family.</text>
</comment>
<evidence type="ECO:0000256" key="1">
    <source>
        <dbReference type="ARBA" id="ARBA00022679"/>
    </source>
</evidence>
<dbReference type="GO" id="GO:0005737">
    <property type="term" value="C:cytoplasm"/>
    <property type="evidence" value="ECO:0007669"/>
    <property type="project" value="UniProtKB-SubCell"/>
</dbReference>
<evidence type="ECO:0000256" key="2">
    <source>
        <dbReference type="ARBA" id="ARBA00022777"/>
    </source>
</evidence>
<dbReference type="HAMAP" id="MF_00524">
    <property type="entry name" value="Glucokinase"/>
    <property type="match status" value="1"/>
</dbReference>
<keyword evidence="3" id="KW-0324">Glycolysis</keyword>
<dbReference type="Gene3D" id="3.30.420.40">
    <property type="match status" value="1"/>
</dbReference>
<protein>
    <recommendedName>
        <fullName evidence="3">Glucokinase</fullName>
        <ecNumber evidence="3">2.7.1.2</ecNumber>
    </recommendedName>
    <alternativeName>
        <fullName evidence="3">Glucose kinase</fullName>
    </alternativeName>
</protein>
<reference evidence="5 6" key="1">
    <citation type="submission" date="2020-04" db="EMBL/GenBank/DDBJ databases">
        <title>Metagenomic profiling of ammonia- and methane-oxidizing microorganisms in a Dutch drinking water treatment plant.</title>
        <authorList>
            <person name="Poghosyan L."/>
            <person name="Leucker S."/>
        </authorList>
    </citation>
    <scope>NUCLEOTIDE SEQUENCE [LARGE SCALE GENOMIC DNA]</scope>
    <source>
        <strain evidence="5">S-RSF-IL-03</strain>
    </source>
</reference>
<keyword evidence="3" id="KW-0963">Cytoplasm</keyword>
<keyword evidence="3" id="KW-0067">ATP-binding</keyword>
<name>A0A849SFZ2_UNCEI</name>
<accession>A0A849SFZ2</accession>
<dbReference type="GO" id="GO:0005536">
    <property type="term" value="F:D-glucose binding"/>
    <property type="evidence" value="ECO:0007669"/>
    <property type="project" value="InterPro"/>
</dbReference>
<evidence type="ECO:0000313" key="5">
    <source>
        <dbReference type="EMBL" id="NOT33416.1"/>
    </source>
</evidence>
<evidence type="ECO:0000256" key="3">
    <source>
        <dbReference type="HAMAP-Rule" id="MF_00524"/>
    </source>
</evidence>
<dbReference type="Proteomes" id="UP000580839">
    <property type="component" value="Unassembled WGS sequence"/>
</dbReference>
<proteinExistence type="inferred from homology"/>
<sequence length="332" mass="34749">MILAADVGGTKTRVALYPPGGSPREPHREARLASRDYPSLEALVISFLASDAPPSVATFGIAGPVVDGRCEGANLPWVADSRVLSRSFGDAAVSLLNDLEATAHGLDLLTPAELAPLQIGAPHPGPRALIAAGTGLGLATVARVGDRWLPMPSEGGHADLAPHDAEGVELYNWLAQRYDALSDGHVSVERVLSGRGLADIYRFLSETGRGGEPAEFATRALGAEDLAPLVSAAALDGSCERARLAVRWFARFYGAEAGNLALRALATAGVYLGGGIAPRLLTLLQDGAFIEAFNSKGRLRRLVERVPVHVILDDRTAMWGAARVALAGSSKT</sequence>
<feature type="binding site" evidence="3">
    <location>
        <begin position="5"/>
        <end position="10"/>
    </location>
    <ligand>
        <name>ATP</name>
        <dbReference type="ChEBI" id="CHEBI:30616"/>
    </ligand>
</feature>
<comment type="subcellular location">
    <subcellularLocation>
        <location evidence="3">Cytoplasm</location>
    </subcellularLocation>
</comment>
<comment type="catalytic activity">
    <reaction evidence="3">
        <text>D-glucose + ATP = D-glucose 6-phosphate + ADP + H(+)</text>
        <dbReference type="Rhea" id="RHEA:17825"/>
        <dbReference type="ChEBI" id="CHEBI:4167"/>
        <dbReference type="ChEBI" id="CHEBI:15378"/>
        <dbReference type="ChEBI" id="CHEBI:30616"/>
        <dbReference type="ChEBI" id="CHEBI:61548"/>
        <dbReference type="ChEBI" id="CHEBI:456216"/>
        <dbReference type="EC" id="2.7.1.2"/>
    </reaction>
</comment>
<dbReference type="GO" id="GO:0006096">
    <property type="term" value="P:glycolytic process"/>
    <property type="evidence" value="ECO:0007669"/>
    <property type="project" value="UniProtKB-UniRule"/>
</dbReference>